<dbReference type="Pfam" id="PF06140">
    <property type="entry name" value="Ifi-6-16"/>
    <property type="match status" value="1"/>
</dbReference>
<keyword evidence="8" id="KW-1185">Reference proteome</keyword>
<evidence type="ECO:0000256" key="6">
    <source>
        <dbReference type="SAM" id="SignalP"/>
    </source>
</evidence>
<dbReference type="Gene3D" id="6.10.110.10">
    <property type="match status" value="1"/>
</dbReference>
<name>A0ABY7FB31_MYAAR</name>
<evidence type="ECO:0000313" key="8">
    <source>
        <dbReference type="Proteomes" id="UP001164746"/>
    </source>
</evidence>
<keyword evidence="5" id="KW-0472">Membrane</keyword>
<dbReference type="EMBL" id="CP111022">
    <property type="protein sequence ID" value="WAR19378.1"/>
    <property type="molecule type" value="Genomic_DNA"/>
</dbReference>
<comment type="subcellular location">
    <subcellularLocation>
        <location evidence="1">Membrane</location>
        <topology evidence="1">Multi-pass membrane protein</topology>
    </subcellularLocation>
</comment>
<feature type="signal peptide" evidence="6">
    <location>
        <begin position="1"/>
        <end position="18"/>
    </location>
</feature>
<protein>
    <submittedName>
        <fullName evidence="7">Uncharacterized protein</fullName>
    </submittedName>
</protein>
<keyword evidence="3" id="KW-0812">Transmembrane</keyword>
<reference evidence="7" key="1">
    <citation type="submission" date="2022-11" db="EMBL/GenBank/DDBJ databases">
        <title>Centuries of genome instability and evolution in soft-shell clam transmissible cancer (bioRxiv).</title>
        <authorList>
            <person name="Hart S.F.M."/>
            <person name="Yonemitsu M.A."/>
            <person name="Giersch R.M."/>
            <person name="Beal B.F."/>
            <person name="Arriagada G."/>
            <person name="Davis B.W."/>
            <person name="Ostrander E.A."/>
            <person name="Goff S.P."/>
            <person name="Metzger M.J."/>
        </authorList>
    </citation>
    <scope>NUCLEOTIDE SEQUENCE</scope>
    <source>
        <strain evidence="7">MELC-2E11</strain>
        <tissue evidence="7">Siphon/mantle</tissue>
    </source>
</reference>
<dbReference type="Proteomes" id="UP001164746">
    <property type="component" value="Chromosome 11"/>
</dbReference>
<gene>
    <name evidence="7" type="ORF">MAR_001216</name>
</gene>
<dbReference type="PANTHER" id="PTHR16932">
    <property type="entry name" value="INTERFERON ALPHA-INDUCIBLE PROTEIN 27"/>
    <property type="match status" value="1"/>
</dbReference>
<feature type="chain" id="PRO_5046722633" evidence="6">
    <location>
        <begin position="19"/>
        <end position="189"/>
    </location>
</feature>
<evidence type="ECO:0000256" key="1">
    <source>
        <dbReference type="ARBA" id="ARBA00004141"/>
    </source>
</evidence>
<keyword evidence="6" id="KW-0732">Signal</keyword>
<sequence length="189" mass="19288">MEFKILYVVLLLVLGLEGTDLAVSGIQSVADCPERGYDDHGYWTVSDKDLSRRCLLKCYPGYEPDACHVLRRQGDRWNTEKMPHCVKIPWVRWSTLGKIVAGVAAGAGAVVAAPVVLGAAGFTSAGVAAGSIAAGLQGAQVAAGSAFALAQSAGAAGITAGTNAAIGSTVGSAVATAASYFWGEACEPE</sequence>
<proteinExistence type="inferred from homology"/>
<evidence type="ECO:0000256" key="5">
    <source>
        <dbReference type="ARBA" id="ARBA00023136"/>
    </source>
</evidence>
<evidence type="ECO:0000256" key="3">
    <source>
        <dbReference type="ARBA" id="ARBA00022692"/>
    </source>
</evidence>
<comment type="similarity">
    <text evidence="2">Belongs to the IFI6/IFI27 family.</text>
</comment>
<organism evidence="7 8">
    <name type="scientific">Mya arenaria</name>
    <name type="common">Soft-shell clam</name>
    <dbReference type="NCBI Taxonomy" id="6604"/>
    <lineage>
        <taxon>Eukaryota</taxon>
        <taxon>Metazoa</taxon>
        <taxon>Spiralia</taxon>
        <taxon>Lophotrochozoa</taxon>
        <taxon>Mollusca</taxon>
        <taxon>Bivalvia</taxon>
        <taxon>Autobranchia</taxon>
        <taxon>Heteroconchia</taxon>
        <taxon>Euheterodonta</taxon>
        <taxon>Imparidentia</taxon>
        <taxon>Neoheterodontei</taxon>
        <taxon>Myida</taxon>
        <taxon>Myoidea</taxon>
        <taxon>Myidae</taxon>
        <taxon>Mya</taxon>
    </lineage>
</organism>
<dbReference type="InterPro" id="IPR038213">
    <property type="entry name" value="IFI6/IFI27-like_sf"/>
</dbReference>
<evidence type="ECO:0000313" key="7">
    <source>
        <dbReference type="EMBL" id="WAR19378.1"/>
    </source>
</evidence>
<dbReference type="PANTHER" id="PTHR16932:SF18">
    <property type="entry name" value="INTERFERON, ALPHA-INDUCIBLE PROTEIN 27-LIKE 2"/>
    <property type="match status" value="1"/>
</dbReference>
<evidence type="ECO:0000256" key="4">
    <source>
        <dbReference type="ARBA" id="ARBA00022989"/>
    </source>
</evidence>
<accession>A0ABY7FB31</accession>
<keyword evidence="4" id="KW-1133">Transmembrane helix</keyword>
<evidence type="ECO:0000256" key="2">
    <source>
        <dbReference type="ARBA" id="ARBA00007262"/>
    </source>
</evidence>
<dbReference type="InterPro" id="IPR009311">
    <property type="entry name" value="IFI6/IFI27-like"/>
</dbReference>